<dbReference type="CDD" id="cd00254">
    <property type="entry name" value="LT-like"/>
    <property type="match status" value="1"/>
</dbReference>
<dbReference type="RefSeq" id="WP_066328904.1">
    <property type="nucleotide sequence ID" value="NZ_CP055263.1"/>
</dbReference>
<feature type="domain" description="Two component regulator three Y" evidence="3">
    <location>
        <begin position="342"/>
        <end position="405"/>
    </location>
</feature>
<dbReference type="Proteomes" id="UP000515490">
    <property type="component" value="Chromosome"/>
</dbReference>
<feature type="domain" description="Two component regulator three Y" evidence="3">
    <location>
        <begin position="538"/>
        <end position="601"/>
    </location>
</feature>
<feature type="chain" id="PRO_5046326720" evidence="1">
    <location>
        <begin position="26"/>
        <end position="701"/>
    </location>
</feature>
<dbReference type="Pfam" id="PF01464">
    <property type="entry name" value="SLT"/>
    <property type="match status" value="1"/>
</dbReference>
<sequence>MKQLLLRVALLTCVVLCWYCEEASAAPVWASKCSLYGELQQIENPSFQHLNCLLTNAAINEDIPPEVVKAVVTQESSGWKQFENGEPIISEDGGIGLMQITNTQEGYDKEKLKYDIYYNIEAGVEILSSMYTRNDLPTIIGAGRKEIENWYFPVMAYNGTKPVNSPLYQETGDENTGAYQEKVFTHIEEDSFLEGTKLAQYPFKTTDFKYETDSDDNIVFLKKEYTLTDPLHQSNYHFKAGDNVIVTRDEVRLRQQPGGDNIVSELARNTSLVIKGNFTYDQSEDSKNQFVWYPVSTEDQSLVGYVSSSYLMEAVHIDKIDTNVSSPQEVNKAINISVVATGGTEKLYKFFLNDGTGWKVLRDYSTNNVYEWVPEKAGDYQVSVYVKDRNSTKEQDDFKITNFKITEPIITSVKLNSVTTNLSSPQQVNKEIQINAEATGGTEKLYKFYLYDGTGWKVLRDYSTNNVFKWVPVKSGDYQISVYVKDRNSTKEQDDFKIIPYKVTEPIIKPVEINSVTTNLLSPQQVNKEIQINAEATGGTEKLYKFYLHDGTGWKVLRDYSTDNVYKWVPAKPGDYQVSVYVKDRNSTKEQDDFKLITFKITEPIITSVKLNSVTTSLSSPQQVNKEIQINAEATGGTEKLYKFYLHDGTGWKVLRDYSTNNVYKWVPTKPGDYQVSVYVKDRNSTKEPDDFKVINYSIQN</sequence>
<dbReference type="InterPro" id="IPR011123">
    <property type="entry name" value="Y_Y_Y"/>
</dbReference>
<feature type="domain" description="Two component regulator three Y" evidence="3">
    <location>
        <begin position="440"/>
        <end position="503"/>
    </location>
</feature>
<dbReference type="InterPro" id="IPR023346">
    <property type="entry name" value="Lysozyme-like_dom_sf"/>
</dbReference>
<reference evidence="4 5" key="1">
    <citation type="submission" date="2020-06" db="EMBL/GenBank/DDBJ databases">
        <title>Metabacillus dokdonensis sp. nov., isolated from the rhizosphere of Elymus tsukushiensis, a plant native to the Dokdo Islands, Republic of Korea.</title>
        <authorList>
            <person name="Lee S.Y."/>
            <person name="Hwang Y.J."/>
            <person name="Son J.S."/>
            <person name="Ghim S.Y."/>
        </authorList>
    </citation>
    <scope>NUCLEOTIDE SEQUENCE [LARGE SCALE GENOMIC DNA]</scope>
    <source>
        <strain evidence="4 5">KUDC1714</strain>
    </source>
</reference>
<gene>
    <name evidence="4" type="ORF">HUW50_07445</name>
</gene>
<dbReference type="Pfam" id="PF07495">
    <property type="entry name" value="Y_Y_Y"/>
    <property type="match status" value="4"/>
</dbReference>
<name>A0ABX6S0V5_9BACI</name>
<feature type="signal peptide" evidence="1">
    <location>
        <begin position="1"/>
        <end position="25"/>
    </location>
</feature>
<keyword evidence="5" id="KW-1185">Reference proteome</keyword>
<protein>
    <submittedName>
        <fullName evidence="4">Transglycosylase SLT domain-containing protein</fullName>
    </submittedName>
</protein>
<proteinExistence type="predicted"/>
<evidence type="ECO:0000313" key="5">
    <source>
        <dbReference type="Proteomes" id="UP000515490"/>
    </source>
</evidence>
<evidence type="ECO:0000259" key="3">
    <source>
        <dbReference type="Pfam" id="PF07495"/>
    </source>
</evidence>
<evidence type="ECO:0000259" key="2">
    <source>
        <dbReference type="Pfam" id="PF01464"/>
    </source>
</evidence>
<organism evidence="4 5">
    <name type="scientific">Metabacillus elymi</name>
    <dbReference type="NCBI Taxonomy" id="2745198"/>
    <lineage>
        <taxon>Bacteria</taxon>
        <taxon>Bacillati</taxon>
        <taxon>Bacillota</taxon>
        <taxon>Bacilli</taxon>
        <taxon>Bacillales</taxon>
        <taxon>Bacillaceae</taxon>
        <taxon>Metabacillus</taxon>
    </lineage>
</organism>
<dbReference type="EMBL" id="CP055263">
    <property type="protein sequence ID" value="QNF27363.1"/>
    <property type="molecule type" value="Genomic_DNA"/>
</dbReference>
<feature type="domain" description="Two component regulator three Y" evidence="3">
    <location>
        <begin position="636"/>
        <end position="699"/>
    </location>
</feature>
<evidence type="ECO:0000256" key="1">
    <source>
        <dbReference type="SAM" id="SignalP"/>
    </source>
</evidence>
<evidence type="ECO:0000313" key="4">
    <source>
        <dbReference type="EMBL" id="QNF27363.1"/>
    </source>
</evidence>
<keyword evidence="1" id="KW-0732">Signal</keyword>
<dbReference type="SUPFAM" id="SSF53955">
    <property type="entry name" value="Lysozyme-like"/>
    <property type="match status" value="1"/>
</dbReference>
<dbReference type="InterPro" id="IPR008258">
    <property type="entry name" value="Transglycosylase_SLT_dom_1"/>
</dbReference>
<dbReference type="Gene3D" id="1.10.530.10">
    <property type="match status" value="1"/>
</dbReference>
<feature type="domain" description="Transglycosylase SLT" evidence="2">
    <location>
        <begin position="57"/>
        <end position="159"/>
    </location>
</feature>
<accession>A0ABX6S0V5</accession>